<gene>
    <name evidence="2" type="ORF">CQA57_04555</name>
</gene>
<evidence type="ECO:0000313" key="2">
    <source>
        <dbReference type="EMBL" id="RDU73581.1"/>
    </source>
</evidence>
<protein>
    <recommendedName>
        <fullName evidence="4">DUF1049 domain-containing protein</fullName>
    </recommendedName>
</protein>
<keyword evidence="1" id="KW-1133">Transmembrane helix</keyword>
<feature type="transmembrane region" description="Helical" evidence="1">
    <location>
        <begin position="45"/>
        <end position="70"/>
    </location>
</feature>
<accession>A0A3D8J9M0</accession>
<dbReference type="RefSeq" id="WP_115579053.1">
    <property type="nucleotide sequence ID" value="NZ_NXLX01000009.1"/>
</dbReference>
<reference evidence="2 3" key="1">
    <citation type="submission" date="2018-04" db="EMBL/GenBank/DDBJ databases">
        <title>Novel Campyloabacter and Helicobacter Species and Strains.</title>
        <authorList>
            <person name="Mannion A.J."/>
            <person name="Shen Z."/>
            <person name="Fox J.G."/>
        </authorList>
    </citation>
    <scope>NUCLEOTIDE SEQUENCE [LARGE SCALE GENOMIC DNA]</scope>
    <source>
        <strain evidence="2 3">MIT 04-9362</strain>
    </source>
</reference>
<evidence type="ECO:0008006" key="4">
    <source>
        <dbReference type="Google" id="ProtNLM"/>
    </source>
</evidence>
<keyword evidence="1" id="KW-0472">Membrane</keyword>
<feature type="transmembrane region" description="Helical" evidence="1">
    <location>
        <begin position="5"/>
        <end position="25"/>
    </location>
</feature>
<keyword evidence="1" id="KW-0812">Transmembrane</keyword>
<evidence type="ECO:0000256" key="1">
    <source>
        <dbReference type="SAM" id="Phobius"/>
    </source>
</evidence>
<dbReference type="OrthoDB" id="5338103at2"/>
<keyword evidence="3" id="KW-1185">Reference proteome</keyword>
<organism evidence="2 3">
    <name type="scientific">Helicobacter anseris</name>
    <dbReference type="NCBI Taxonomy" id="375926"/>
    <lineage>
        <taxon>Bacteria</taxon>
        <taxon>Pseudomonadati</taxon>
        <taxon>Campylobacterota</taxon>
        <taxon>Epsilonproteobacteria</taxon>
        <taxon>Campylobacterales</taxon>
        <taxon>Helicobacteraceae</taxon>
        <taxon>Helicobacter</taxon>
    </lineage>
</organism>
<name>A0A3D8J9M0_9HELI</name>
<evidence type="ECO:0000313" key="3">
    <source>
        <dbReference type="Proteomes" id="UP000256695"/>
    </source>
</evidence>
<sequence length="339" mass="39285">MKLKYYVIVIAIISLLIGLGAYSILPEDFSLSLSTQDGKQFVLPFVVLLGIFVGMLFVLGFLFFVIDWLIGRISFFHQQKDLQKLTTQILEQACKNNYTPAVYKNNSFLMLSRILRRFSLIPKIPSQNSGINKLDQMFEVFNQVELGYEQDLKKYQLATDNIFYVQNVVNRVKKDYKFGFSVLVDGDFSQETRSRVFFSILDKCNFKEIVRILETSLFLDKSMVFAAVESCKKLQTMLDDKSMIQATKKANFDSLDYVELAKGLKGFYGPDGWLKFFENLTLLDDKAELSFLYVLCDLEMVAQVEQRLSNLQKSEFPRIRAYIDLRKQGKNYPSELFFV</sequence>
<comment type="caution">
    <text evidence="2">The sequence shown here is derived from an EMBL/GenBank/DDBJ whole genome shotgun (WGS) entry which is preliminary data.</text>
</comment>
<dbReference type="EMBL" id="NXLX01000009">
    <property type="protein sequence ID" value="RDU73581.1"/>
    <property type="molecule type" value="Genomic_DNA"/>
</dbReference>
<dbReference type="Proteomes" id="UP000256695">
    <property type="component" value="Unassembled WGS sequence"/>
</dbReference>
<proteinExistence type="predicted"/>
<dbReference type="AlphaFoldDB" id="A0A3D8J9M0"/>